<feature type="domain" description="Pyruvate kinase barrel" evidence="12">
    <location>
        <begin position="1"/>
        <end position="290"/>
    </location>
</feature>
<comment type="pathway">
    <text evidence="1">Carbohydrate degradation; glycolysis; pyruvate from D-glyceraldehyde 3-phosphate: step 5/5.</text>
</comment>
<dbReference type="InterPro" id="IPR040442">
    <property type="entry name" value="Pyrv_kinase-like_dom_sf"/>
</dbReference>
<dbReference type="PROSITE" id="PS00110">
    <property type="entry name" value="PYRUVATE_KINASE"/>
    <property type="match status" value="1"/>
</dbReference>
<dbReference type="GO" id="GO:0016301">
    <property type="term" value="F:kinase activity"/>
    <property type="evidence" value="ECO:0007669"/>
    <property type="project" value="UniProtKB-KW"/>
</dbReference>
<dbReference type="Gene3D" id="2.40.33.10">
    <property type="entry name" value="PK beta-barrel domain-like"/>
    <property type="match status" value="1"/>
</dbReference>
<gene>
    <name evidence="13" type="ORF">S01H4_39519</name>
</gene>
<dbReference type="AlphaFoldDB" id="X1CV99"/>
<feature type="non-terminal residue" evidence="13">
    <location>
        <position position="1"/>
    </location>
</feature>
<evidence type="ECO:0000313" key="13">
    <source>
        <dbReference type="EMBL" id="GAG99999.1"/>
    </source>
</evidence>
<evidence type="ECO:0000256" key="2">
    <source>
        <dbReference type="ARBA" id="ARBA00008663"/>
    </source>
</evidence>
<comment type="caution">
    <text evidence="13">The sequence shown here is derived from an EMBL/GenBank/DDBJ whole genome shotgun (WGS) entry which is preliminary data.</text>
</comment>
<dbReference type="InterPro" id="IPR001697">
    <property type="entry name" value="Pyr_Knase"/>
</dbReference>
<keyword evidence="5" id="KW-0479">Metal-binding</keyword>
<keyword evidence="9" id="KW-0460">Magnesium</keyword>
<comment type="similarity">
    <text evidence="2">Belongs to the pyruvate kinase family.</text>
</comment>
<dbReference type="PANTHER" id="PTHR11817">
    <property type="entry name" value="PYRUVATE KINASE"/>
    <property type="match status" value="1"/>
</dbReference>
<evidence type="ECO:0000256" key="11">
    <source>
        <dbReference type="ARBA" id="ARBA00023317"/>
    </source>
</evidence>
<protein>
    <recommendedName>
        <fullName evidence="3">pyruvate kinase</fullName>
        <ecNumber evidence="3">2.7.1.40</ecNumber>
    </recommendedName>
</protein>
<dbReference type="SUPFAM" id="SSF50800">
    <property type="entry name" value="PK beta-barrel domain-like"/>
    <property type="match status" value="1"/>
</dbReference>
<evidence type="ECO:0000259" key="12">
    <source>
        <dbReference type="Pfam" id="PF00224"/>
    </source>
</evidence>
<dbReference type="Pfam" id="PF00224">
    <property type="entry name" value="PK"/>
    <property type="match status" value="1"/>
</dbReference>
<keyword evidence="4" id="KW-0808">Transferase</keyword>
<name>X1CV99_9ZZZZ</name>
<keyword evidence="10" id="KW-0324">Glycolysis</keyword>
<organism evidence="13">
    <name type="scientific">marine sediment metagenome</name>
    <dbReference type="NCBI Taxonomy" id="412755"/>
    <lineage>
        <taxon>unclassified sequences</taxon>
        <taxon>metagenomes</taxon>
        <taxon>ecological metagenomes</taxon>
    </lineage>
</organism>
<evidence type="ECO:0000256" key="5">
    <source>
        <dbReference type="ARBA" id="ARBA00022723"/>
    </source>
</evidence>
<proteinExistence type="inferred from homology"/>
<dbReference type="EMBL" id="BART01021415">
    <property type="protein sequence ID" value="GAG99999.1"/>
    <property type="molecule type" value="Genomic_DNA"/>
</dbReference>
<dbReference type="UniPathway" id="UPA00109">
    <property type="reaction ID" value="UER00188"/>
</dbReference>
<evidence type="ECO:0000256" key="3">
    <source>
        <dbReference type="ARBA" id="ARBA00012142"/>
    </source>
</evidence>
<dbReference type="GO" id="GO:0000287">
    <property type="term" value="F:magnesium ion binding"/>
    <property type="evidence" value="ECO:0007669"/>
    <property type="project" value="InterPro"/>
</dbReference>
<reference evidence="13" key="1">
    <citation type="journal article" date="2014" name="Front. Microbiol.">
        <title>High frequency of phylogenetically diverse reductive dehalogenase-homologous genes in deep subseafloor sedimentary metagenomes.</title>
        <authorList>
            <person name="Kawai M."/>
            <person name="Futagami T."/>
            <person name="Toyoda A."/>
            <person name="Takaki Y."/>
            <person name="Nishi S."/>
            <person name="Hori S."/>
            <person name="Arai W."/>
            <person name="Tsubouchi T."/>
            <person name="Morono Y."/>
            <person name="Uchiyama I."/>
            <person name="Ito T."/>
            <person name="Fujiyama A."/>
            <person name="Inagaki F."/>
            <person name="Takami H."/>
        </authorList>
    </citation>
    <scope>NUCLEOTIDE SEQUENCE</scope>
    <source>
        <strain evidence="13">Expedition CK06-06</strain>
    </source>
</reference>
<dbReference type="NCBIfam" id="TIGR01064">
    <property type="entry name" value="pyruv_kin"/>
    <property type="match status" value="1"/>
</dbReference>
<dbReference type="InterPro" id="IPR015806">
    <property type="entry name" value="Pyrv_Knase_insert_dom_sf"/>
</dbReference>
<evidence type="ECO:0000256" key="7">
    <source>
        <dbReference type="ARBA" id="ARBA00022777"/>
    </source>
</evidence>
<sequence>CTLGPSSEPEKILRKMVLAGMDAVRINFSHGNYSDYVSRIETVRKINKKYRRAIKLVGDLEGPRVRIGRLKKPMPLENRRIFYFVQHDVAGEKKTIPFDYEGSLYDLRGGEYIYIDDGNIVLKIQKIEEEKIKTMVVTGGILKQRKGVNIPGAQLKFPSITEKDEADIEFAMEQRFDYIAQSFVRNKKDIVEVRTRVKEKSKSCKVIAKIENREGIGNIDRVIEASDGIMIARGDMGVCVPIYQIPIIQKEIIRKCNIKKKFVITATQMLEHMVENPMPRRAEVTDVANA</sequence>
<dbReference type="InterPro" id="IPR011037">
    <property type="entry name" value="Pyrv_Knase-like_insert_dom_sf"/>
</dbReference>
<dbReference type="InterPro" id="IPR018209">
    <property type="entry name" value="Pyrv_Knase_AS"/>
</dbReference>
<dbReference type="EC" id="2.7.1.40" evidence="3"/>
<evidence type="ECO:0000256" key="9">
    <source>
        <dbReference type="ARBA" id="ARBA00022842"/>
    </source>
</evidence>
<dbReference type="GO" id="GO:0004743">
    <property type="term" value="F:pyruvate kinase activity"/>
    <property type="evidence" value="ECO:0007669"/>
    <property type="project" value="UniProtKB-EC"/>
</dbReference>
<evidence type="ECO:0000256" key="6">
    <source>
        <dbReference type="ARBA" id="ARBA00022741"/>
    </source>
</evidence>
<feature type="non-terminal residue" evidence="13">
    <location>
        <position position="290"/>
    </location>
</feature>
<dbReference type="InterPro" id="IPR015793">
    <property type="entry name" value="Pyrv_Knase_brl"/>
</dbReference>
<dbReference type="SUPFAM" id="SSF51621">
    <property type="entry name" value="Phosphoenolpyruvate/pyruvate domain"/>
    <property type="match status" value="1"/>
</dbReference>
<dbReference type="FunFam" id="2.40.33.10:FF:000001">
    <property type="entry name" value="Pyruvate kinase"/>
    <property type="match status" value="1"/>
</dbReference>
<dbReference type="GO" id="GO:0030955">
    <property type="term" value="F:potassium ion binding"/>
    <property type="evidence" value="ECO:0007669"/>
    <property type="project" value="InterPro"/>
</dbReference>
<evidence type="ECO:0000256" key="1">
    <source>
        <dbReference type="ARBA" id="ARBA00004997"/>
    </source>
</evidence>
<keyword evidence="7" id="KW-0418">Kinase</keyword>
<dbReference type="PRINTS" id="PR01050">
    <property type="entry name" value="PYRUVTKNASE"/>
</dbReference>
<evidence type="ECO:0000256" key="10">
    <source>
        <dbReference type="ARBA" id="ARBA00023152"/>
    </source>
</evidence>
<dbReference type="InterPro" id="IPR015813">
    <property type="entry name" value="Pyrv/PenolPyrv_kinase-like_dom"/>
</dbReference>
<dbReference type="GO" id="GO:0005524">
    <property type="term" value="F:ATP binding"/>
    <property type="evidence" value="ECO:0007669"/>
    <property type="project" value="UniProtKB-KW"/>
</dbReference>
<dbReference type="Gene3D" id="3.20.20.60">
    <property type="entry name" value="Phosphoenolpyruvate-binding domains"/>
    <property type="match status" value="1"/>
</dbReference>
<keyword evidence="8" id="KW-0067">ATP-binding</keyword>
<keyword evidence="11" id="KW-0670">Pyruvate</keyword>
<accession>X1CV99</accession>
<keyword evidence="6" id="KW-0547">Nucleotide-binding</keyword>
<evidence type="ECO:0000256" key="8">
    <source>
        <dbReference type="ARBA" id="ARBA00022840"/>
    </source>
</evidence>
<evidence type="ECO:0000256" key="4">
    <source>
        <dbReference type="ARBA" id="ARBA00022679"/>
    </source>
</evidence>